<keyword evidence="4" id="KW-1185">Reference proteome</keyword>
<dbReference type="Pfam" id="PF23581">
    <property type="entry name" value="DUF7135"/>
    <property type="match status" value="1"/>
</dbReference>
<feature type="domain" description="DUF7135" evidence="2">
    <location>
        <begin position="38"/>
        <end position="102"/>
    </location>
</feature>
<evidence type="ECO:0000256" key="1">
    <source>
        <dbReference type="SAM" id="MobiDB-lite"/>
    </source>
</evidence>
<dbReference type="STRING" id="22663.A0A2I0JGA9"/>
<feature type="region of interest" description="Disordered" evidence="1">
    <location>
        <begin position="1"/>
        <end position="72"/>
    </location>
</feature>
<feature type="compositionally biased region" description="Polar residues" evidence="1">
    <location>
        <begin position="33"/>
        <end position="48"/>
    </location>
</feature>
<name>A0A2I0JGA9_PUNGR</name>
<accession>A0A2I0JGA9</accession>
<gene>
    <name evidence="3" type="ORF">CRG98_024930</name>
</gene>
<evidence type="ECO:0000313" key="4">
    <source>
        <dbReference type="Proteomes" id="UP000233551"/>
    </source>
</evidence>
<evidence type="ECO:0000259" key="2">
    <source>
        <dbReference type="Pfam" id="PF23581"/>
    </source>
</evidence>
<sequence>MGLSQSREDELSDSESEATPARSEAESEDYQDANGQSSAERTPKTPSSVDEVEAKLRAPKLKYATPQTQNPHVKNPVKLYLHIGGHTSEKLTSYDFVKNWKWKGMKEGSYWTVMFTDSQR</sequence>
<dbReference type="InterPro" id="IPR055559">
    <property type="entry name" value="CYPRO4_DUF7135"/>
</dbReference>
<dbReference type="Proteomes" id="UP000233551">
    <property type="component" value="Unassembled WGS sequence"/>
</dbReference>
<dbReference type="EMBL" id="PGOL01001774">
    <property type="protein sequence ID" value="PKI54676.1"/>
    <property type="molecule type" value="Genomic_DNA"/>
</dbReference>
<reference evidence="3 4" key="1">
    <citation type="submission" date="2017-11" db="EMBL/GenBank/DDBJ databases">
        <title>De-novo sequencing of pomegranate (Punica granatum L.) genome.</title>
        <authorList>
            <person name="Akparov Z."/>
            <person name="Amiraslanov A."/>
            <person name="Hajiyeva S."/>
            <person name="Abbasov M."/>
            <person name="Kaur K."/>
            <person name="Hamwieh A."/>
            <person name="Solovyev V."/>
            <person name="Salamov A."/>
            <person name="Braich B."/>
            <person name="Kosarev P."/>
            <person name="Mahmoud A."/>
            <person name="Hajiyev E."/>
            <person name="Babayeva S."/>
            <person name="Izzatullayeva V."/>
            <person name="Mammadov A."/>
            <person name="Mammadov A."/>
            <person name="Sharifova S."/>
            <person name="Ojaghi J."/>
            <person name="Eynullazada K."/>
            <person name="Bayramov B."/>
            <person name="Abdulazimova A."/>
            <person name="Shahmuradov I."/>
        </authorList>
    </citation>
    <scope>NUCLEOTIDE SEQUENCE [LARGE SCALE GENOMIC DNA]</scope>
    <source>
        <strain evidence="4">cv. AG2017</strain>
        <tissue evidence="3">Leaf</tissue>
    </source>
</reference>
<proteinExistence type="predicted"/>
<protein>
    <recommendedName>
        <fullName evidence="2">DUF7135 domain-containing protein</fullName>
    </recommendedName>
</protein>
<dbReference type="AlphaFoldDB" id="A0A2I0JGA9"/>
<evidence type="ECO:0000313" key="3">
    <source>
        <dbReference type="EMBL" id="PKI54676.1"/>
    </source>
</evidence>
<comment type="caution">
    <text evidence="3">The sequence shown here is derived from an EMBL/GenBank/DDBJ whole genome shotgun (WGS) entry which is preliminary data.</text>
</comment>
<organism evidence="3 4">
    <name type="scientific">Punica granatum</name>
    <name type="common">Pomegranate</name>
    <dbReference type="NCBI Taxonomy" id="22663"/>
    <lineage>
        <taxon>Eukaryota</taxon>
        <taxon>Viridiplantae</taxon>
        <taxon>Streptophyta</taxon>
        <taxon>Embryophyta</taxon>
        <taxon>Tracheophyta</taxon>
        <taxon>Spermatophyta</taxon>
        <taxon>Magnoliopsida</taxon>
        <taxon>eudicotyledons</taxon>
        <taxon>Gunneridae</taxon>
        <taxon>Pentapetalae</taxon>
        <taxon>rosids</taxon>
        <taxon>malvids</taxon>
        <taxon>Myrtales</taxon>
        <taxon>Lythraceae</taxon>
        <taxon>Punica</taxon>
    </lineage>
</organism>